<evidence type="ECO:0000256" key="2">
    <source>
        <dbReference type="ARBA" id="ARBA00009306"/>
    </source>
</evidence>
<dbReference type="PANTHER" id="PTHR30151">
    <property type="entry name" value="ALKANE SULFONATE ABC TRANSPORTER-RELATED, MEMBRANE SUBUNIT"/>
    <property type="match status" value="1"/>
</dbReference>
<comment type="similarity">
    <text evidence="2 9">Belongs to the binding-protein-dependent transport system permease family.</text>
</comment>
<keyword evidence="5 9" id="KW-0812">Transmembrane</keyword>
<feature type="transmembrane region" description="Helical" evidence="9">
    <location>
        <begin position="185"/>
        <end position="211"/>
    </location>
</feature>
<dbReference type="RefSeq" id="WP_075869152.1">
    <property type="nucleotide sequence ID" value="NZ_CALYQA010000009.1"/>
</dbReference>
<dbReference type="GO" id="GO:0005886">
    <property type="term" value="C:plasma membrane"/>
    <property type="evidence" value="ECO:0007669"/>
    <property type="project" value="UniProtKB-SubCell"/>
</dbReference>
<comment type="caution">
    <text evidence="11">The sequence shown here is derived from an EMBL/GenBank/DDBJ whole genome shotgun (WGS) entry which is preliminary data.</text>
</comment>
<feature type="transmembrane region" description="Helical" evidence="9">
    <location>
        <begin position="67"/>
        <end position="87"/>
    </location>
</feature>
<dbReference type="FunFam" id="1.10.3720.10:FF:000003">
    <property type="entry name" value="Aliphatic sulfonate ABC transporter permease"/>
    <property type="match status" value="1"/>
</dbReference>
<dbReference type="PROSITE" id="PS50928">
    <property type="entry name" value="ABC_TM1"/>
    <property type="match status" value="1"/>
</dbReference>
<comment type="subcellular location">
    <subcellularLocation>
        <location evidence="1 9">Cell membrane</location>
        <topology evidence="1 9">Multi-pass membrane protein</topology>
    </subcellularLocation>
</comment>
<dbReference type="Gene3D" id="1.10.3720.10">
    <property type="entry name" value="MetI-like"/>
    <property type="match status" value="1"/>
</dbReference>
<dbReference type="InterPro" id="IPR035906">
    <property type="entry name" value="MetI-like_sf"/>
</dbReference>
<dbReference type="AlphaFoldDB" id="A0A1R0FAL4"/>
<keyword evidence="7 9" id="KW-0472">Membrane</keyword>
<dbReference type="InterPro" id="IPR000515">
    <property type="entry name" value="MetI-like"/>
</dbReference>
<evidence type="ECO:0000256" key="8">
    <source>
        <dbReference type="ARBA" id="ARBA00056719"/>
    </source>
</evidence>
<comment type="function">
    <text evidence="8">Probably part of an ABC transporter complex. Probably responsible for the translocation of the substrate across the membrane.</text>
</comment>
<dbReference type="SUPFAM" id="SSF161098">
    <property type="entry name" value="MetI-like"/>
    <property type="match status" value="1"/>
</dbReference>
<dbReference type="Pfam" id="PF00528">
    <property type="entry name" value="BPD_transp_1"/>
    <property type="match status" value="1"/>
</dbReference>
<organism evidence="11 12">
    <name type="scientific">Bartonella apis</name>
    <dbReference type="NCBI Taxonomy" id="1686310"/>
    <lineage>
        <taxon>Bacteria</taxon>
        <taxon>Pseudomonadati</taxon>
        <taxon>Pseudomonadota</taxon>
        <taxon>Alphaproteobacteria</taxon>
        <taxon>Hyphomicrobiales</taxon>
        <taxon>Bartonellaceae</taxon>
        <taxon>Bartonella</taxon>
    </lineage>
</organism>
<evidence type="ECO:0000256" key="5">
    <source>
        <dbReference type="ARBA" id="ARBA00022692"/>
    </source>
</evidence>
<evidence type="ECO:0000313" key="12">
    <source>
        <dbReference type="Proteomes" id="UP000187344"/>
    </source>
</evidence>
<feature type="transmembrane region" description="Helical" evidence="9">
    <location>
        <begin position="217"/>
        <end position="236"/>
    </location>
</feature>
<dbReference type="Proteomes" id="UP000187344">
    <property type="component" value="Unassembled WGS sequence"/>
</dbReference>
<keyword evidence="3 9" id="KW-0813">Transport</keyword>
<dbReference type="EMBL" id="LXYT01000001">
    <property type="protein sequence ID" value="OLY43968.1"/>
    <property type="molecule type" value="Genomic_DNA"/>
</dbReference>
<evidence type="ECO:0000313" key="11">
    <source>
        <dbReference type="EMBL" id="OLY43968.1"/>
    </source>
</evidence>
<reference evidence="11 12" key="1">
    <citation type="submission" date="2016-12" db="EMBL/GenBank/DDBJ databases">
        <title>Comparative genomics of Bartonella apis.</title>
        <authorList>
            <person name="Engel P."/>
        </authorList>
    </citation>
    <scope>NUCLEOTIDE SEQUENCE [LARGE SCALE GENOMIC DNA]</scope>
    <source>
        <strain evidence="11 12">PEB0149</strain>
    </source>
</reference>
<gene>
    <name evidence="11" type="ORF">PEB0149_014100</name>
</gene>
<feature type="domain" description="ABC transmembrane type-1" evidence="10">
    <location>
        <begin position="60"/>
        <end position="240"/>
    </location>
</feature>
<dbReference type="PANTHER" id="PTHR30151:SF25">
    <property type="entry name" value="TAURINE TRANSPORT SYSTEM PERMEASE PROTEIN TAUC"/>
    <property type="match status" value="1"/>
</dbReference>
<keyword evidence="12" id="KW-1185">Reference proteome</keyword>
<keyword evidence="6 9" id="KW-1133">Transmembrane helix</keyword>
<evidence type="ECO:0000256" key="9">
    <source>
        <dbReference type="RuleBase" id="RU363032"/>
    </source>
</evidence>
<name>A0A1R0FAL4_9HYPH</name>
<evidence type="ECO:0000256" key="6">
    <source>
        <dbReference type="ARBA" id="ARBA00022989"/>
    </source>
</evidence>
<protein>
    <submittedName>
        <fullName evidence="11">NitT/TauT family transport system permease protein</fullName>
    </submittedName>
</protein>
<evidence type="ECO:0000256" key="1">
    <source>
        <dbReference type="ARBA" id="ARBA00004651"/>
    </source>
</evidence>
<dbReference type="GO" id="GO:0042918">
    <property type="term" value="P:alkanesulfonate transmembrane transport"/>
    <property type="evidence" value="ECO:0007669"/>
    <property type="project" value="UniProtKB-ARBA"/>
</dbReference>
<accession>A0A1R0FAL4</accession>
<evidence type="ECO:0000256" key="3">
    <source>
        <dbReference type="ARBA" id="ARBA00022448"/>
    </source>
</evidence>
<dbReference type="GO" id="GO:0010438">
    <property type="term" value="P:cellular response to sulfur starvation"/>
    <property type="evidence" value="ECO:0007669"/>
    <property type="project" value="TreeGrafter"/>
</dbReference>
<sequence>MKSCLRHLSGLSGLVVLLFLWWLGTDVLSAKNSFASRFSVEETLPTFWHLLTSSDLTLHALISLKRIVVGLLFALIIGVPVGLLIGAKPWVERATGPAFQFLRMISPLSWMPIAVMVFGIGDKPIYFLLTFATVWPIMFNTAAGVKQLDRHFLLVAKSLAATQSETLLYVVFPGILSHMMTGIRLAIGIAWIIIVPCEMLGVSAGLGYFILDTRDRLAYPELMSTILLIGLIGYLLDSLVRAAARRLG</sequence>
<dbReference type="OrthoDB" id="8138334at2"/>
<evidence type="ECO:0000259" key="10">
    <source>
        <dbReference type="PROSITE" id="PS50928"/>
    </source>
</evidence>
<proteinExistence type="inferred from homology"/>
<evidence type="ECO:0000256" key="7">
    <source>
        <dbReference type="ARBA" id="ARBA00023136"/>
    </source>
</evidence>
<evidence type="ECO:0000256" key="4">
    <source>
        <dbReference type="ARBA" id="ARBA00022475"/>
    </source>
</evidence>
<keyword evidence="4" id="KW-1003">Cell membrane</keyword>
<feature type="transmembrane region" description="Helical" evidence="9">
    <location>
        <begin position="125"/>
        <end position="145"/>
    </location>
</feature>
<feature type="transmembrane region" description="Helical" evidence="9">
    <location>
        <begin position="99"/>
        <end position="119"/>
    </location>
</feature>